<reference evidence="6 7" key="1">
    <citation type="journal article" date="2019" name="Int. J. Syst. Evol. Microbiol.">
        <title>The Global Catalogue of Microorganisms (GCM) 10K type strain sequencing project: providing services to taxonomists for standard genome sequencing and annotation.</title>
        <authorList>
            <consortium name="The Broad Institute Genomics Platform"/>
            <consortium name="The Broad Institute Genome Sequencing Center for Infectious Disease"/>
            <person name="Wu L."/>
            <person name="Ma J."/>
        </authorList>
    </citation>
    <scope>NUCLEOTIDE SEQUENCE [LARGE SCALE GENOMIC DNA]</scope>
    <source>
        <strain evidence="6 7">JCM 14942</strain>
    </source>
</reference>
<gene>
    <name evidence="6" type="ORF">GCM10009788_32530</name>
</gene>
<dbReference type="PANTHER" id="PTHR30055">
    <property type="entry name" value="HTH-TYPE TRANSCRIPTIONAL REGULATOR RUTR"/>
    <property type="match status" value="1"/>
</dbReference>
<comment type="caution">
    <text evidence="6">The sequence shown here is derived from an EMBL/GenBank/DDBJ whole genome shotgun (WGS) entry which is preliminary data.</text>
</comment>
<dbReference type="InterPro" id="IPR050109">
    <property type="entry name" value="HTH-type_TetR-like_transc_reg"/>
</dbReference>
<evidence type="ECO:0000313" key="7">
    <source>
        <dbReference type="Proteomes" id="UP001500842"/>
    </source>
</evidence>
<keyword evidence="7" id="KW-1185">Reference proteome</keyword>
<evidence type="ECO:0000256" key="3">
    <source>
        <dbReference type="ARBA" id="ARBA00023163"/>
    </source>
</evidence>
<dbReference type="InterPro" id="IPR041347">
    <property type="entry name" value="MftR_C"/>
</dbReference>
<accession>A0ABN2ASW7</accession>
<dbReference type="InterPro" id="IPR001647">
    <property type="entry name" value="HTH_TetR"/>
</dbReference>
<keyword evidence="3" id="KW-0804">Transcription</keyword>
<dbReference type="InterPro" id="IPR009057">
    <property type="entry name" value="Homeodomain-like_sf"/>
</dbReference>
<evidence type="ECO:0000313" key="6">
    <source>
        <dbReference type="EMBL" id="GAA1526465.1"/>
    </source>
</evidence>
<keyword evidence="2 4" id="KW-0238">DNA-binding</keyword>
<dbReference type="Pfam" id="PF17754">
    <property type="entry name" value="TetR_C_14"/>
    <property type="match status" value="1"/>
</dbReference>
<feature type="domain" description="HTH tetR-type" evidence="5">
    <location>
        <begin position="14"/>
        <end position="74"/>
    </location>
</feature>
<evidence type="ECO:0000256" key="4">
    <source>
        <dbReference type="PROSITE-ProRule" id="PRU00335"/>
    </source>
</evidence>
<dbReference type="EMBL" id="BAAAOR010000024">
    <property type="protein sequence ID" value="GAA1526465.1"/>
    <property type="molecule type" value="Genomic_DNA"/>
</dbReference>
<evidence type="ECO:0000259" key="5">
    <source>
        <dbReference type="PROSITE" id="PS50977"/>
    </source>
</evidence>
<dbReference type="PANTHER" id="PTHR30055:SF238">
    <property type="entry name" value="MYCOFACTOCIN BIOSYNTHESIS TRANSCRIPTIONAL REGULATOR MFTR-RELATED"/>
    <property type="match status" value="1"/>
</dbReference>
<proteinExistence type="predicted"/>
<name>A0ABN2ASW7_9ACTN</name>
<dbReference type="RefSeq" id="WP_141003188.1">
    <property type="nucleotide sequence ID" value="NZ_BAAAOR010000024.1"/>
</dbReference>
<dbReference type="PRINTS" id="PR00455">
    <property type="entry name" value="HTHTETR"/>
</dbReference>
<dbReference type="Proteomes" id="UP001500842">
    <property type="component" value="Unassembled WGS sequence"/>
</dbReference>
<keyword evidence="1" id="KW-0805">Transcription regulation</keyword>
<dbReference type="Pfam" id="PF00440">
    <property type="entry name" value="TetR_N"/>
    <property type="match status" value="1"/>
</dbReference>
<dbReference type="SUPFAM" id="SSF46689">
    <property type="entry name" value="Homeodomain-like"/>
    <property type="match status" value="1"/>
</dbReference>
<dbReference type="PROSITE" id="PS50977">
    <property type="entry name" value="HTH_TETR_2"/>
    <property type="match status" value="1"/>
</dbReference>
<evidence type="ECO:0000256" key="1">
    <source>
        <dbReference type="ARBA" id="ARBA00023015"/>
    </source>
</evidence>
<protein>
    <submittedName>
        <fullName evidence="6">TetR family transcriptional regulator</fullName>
    </submittedName>
</protein>
<evidence type="ECO:0000256" key="2">
    <source>
        <dbReference type="ARBA" id="ARBA00023125"/>
    </source>
</evidence>
<sequence length="213" mass="22219">MAVQQTGVRARRRAEVRERIADAAARLASEQGIAATTADDIAAAAGVGRATFFRYFDSKELAIATGLSGAGAYVLAEVLAGVDPALGPLDAVRVAYAALGEDFADRREMFAEQAALSRESAAMLAWTLHLYVDWEIAVADAVAPRFAGLRPGDPRPRMLGALTMAAARLACDAWLADGAEGDLPALIQEHLAAVELPAGAPGGRPGAAPRRTR</sequence>
<feature type="DNA-binding region" description="H-T-H motif" evidence="4">
    <location>
        <begin position="37"/>
        <end position="56"/>
    </location>
</feature>
<dbReference type="Gene3D" id="1.10.357.10">
    <property type="entry name" value="Tetracycline Repressor, domain 2"/>
    <property type="match status" value="1"/>
</dbReference>
<organism evidence="6 7">
    <name type="scientific">Nocardioides humi</name>
    <dbReference type="NCBI Taxonomy" id="449461"/>
    <lineage>
        <taxon>Bacteria</taxon>
        <taxon>Bacillati</taxon>
        <taxon>Actinomycetota</taxon>
        <taxon>Actinomycetes</taxon>
        <taxon>Propionibacteriales</taxon>
        <taxon>Nocardioidaceae</taxon>
        <taxon>Nocardioides</taxon>
    </lineage>
</organism>